<keyword evidence="6" id="KW-1185">Reference proteome</keyword>
<dbReference type="InterPro" id="IPR036870">
    <property type="entry name" value="Ribosomal_bS18_sf"/>
</dbReference>
<dbReference type="GO" id="GO:0003735">
    <property type="term" value="F:structural constituent of ribosome"/>
    <property type="evidence" value="ECO:0007669"/>
    <property type="project" value="InterPro"/>
</dbReference>
<evidence type="ECO:0000313" key="4">
    <source>
        <dbReference type="EMBL" id="VDN57025.1"/>
    </source>
</evidence>
<evidence type="ECO:0000313" key="7">
    <source>
        <dbReference type="WBParaSite" id="DME_0000263801-mRNA-1"/>
    </source>
</evidence>
<dbReference type="PANTHER" id="PTHR13479:SF40">
    <property type="entry name" value="SMALL RIBOSOMAL SUBUNIT PROTEIN BS18M"/>
    <property type="match status" value="1"/>
</dbReference>
<dbReference type="STRING" id="318479.A0A0N4U6S1"/>
<dbReference type="Gene3D" id="4.10.640.10">
    <property type="entry name" value="Ribosomal protein S18"/>
    <property type="match status" value="1"/>
</dbReference>
<evidence type="ECO:0000256" key="2">
    <source>
        <dbReference type="ARBA" id="ARBA00022980"/>
    </source>
</evidence>
<keyword evidence="2" id="KW-0689">Ribosomal protein</keyword>
<name>A0A0N4U6S1_DRAME</name>
<protein>
    <submittedName>
        <fullName evidence="7">28S ribosomal protein S18c, mitochondrial</fullName>
    </submittedName>
</protein>
<sequence>MCRRFGHSATIKLSETLKIGNSQSVCDSVKSELDDCDKPIQLSHNPYEKPRRKCILCRNEITLDYKNARLLQQFVSNFSGRVYDRHVTGLCDYQQKRLLEVIAISRRAGYMPIFVKEPKYLRDAKLFDPLKPIRPHSWA</sequence>
<evidence type="ECO:0000313" key="5">
    <source>
        <dbReference type="Proteomes" id="UP000038040"/>
    </source>
</evidence>
<reference evidence="4 6" key="2">
    <citation type="submission" date="2018-11" db="EMBL/GenBank/DDBJ databases">
        <authorList>
            <consortium name="Pathogen Informatics"/>
        </authorList>
    </citation>
    <scope>NUCLEOTIDE SEQUENCE [LARGE SCALE GENOMIC DNA]</scope>
</reference>
<dbReference type="EMBL" id="UYYG01001158">
    <property type="protein sequence ID" value="VDN57025.1"/>
    <property type="molecule type" value="Genomic_DNA"/>
</dbReference>
<dbReference type="SUPFAM" id="SSF46911">
    <property type="entry name" value="Ribosomal protein S18"/>
    <property type="match status" value="1"/>
</dbReference>
<dbReference type="GO" id="GO:0032543">
    <property type="term" value="P:mitochondrial translation"/>
    <property type="evidence" value="ECO:0007669"/>
    <property type="project" value="TreeGrafter"/>
</dbReference>
<evidence type="ECO:0000256" key="1">
    <source>
        <dbReference type="ARBA" id="ARBA00005589"/>
    </source>
</evidence>
<comment type="similarity">
    <text evidence="1">Belongs to the bacterial ribosomal protein bS18 family.</text>
</comment>
<organism evidence="5 7">
    <name type="scientific">Dracunculus medinensis</name>
    <name type="common">Guinea worm</name>
    <dbReference type="NCBI Taxonomy" id="318479"/>
    <lineage>
        <taxon>Eukaryota</taxon>
        <taxon>Metazoa</taxon>
        <taxon>Ecdysozoa</taxon>
        <taxon>Nematoda</taxon>
        <taxon>Chromadorea</taxon>
        <taxon>Rhabditida</taxon>
        <taxon>Spirurina</taxon>
        <taxon>Dracunculoidea</taxon>
        <taxon>Dracunculidae</taxon>
        <taxon>Dracunculus</taxon>
    </lineage>
</organism>
<proteinExistence type="inferred from homology"/>
<keyword evidence="3" id="KW-0687">Ribonucleoprotein</keyword>
<dbReference type="PANTHER" id="PTHR13479">
    <property type="entry name" value="30S RIBOSOMAL PROTEIN S18"/>
    <property type="match status" value="1"/>
</dbReference>
<gene>
    <name evidence="4" type="ORF">DME_LOCUS6998</name>
</gene>
<dbReference type="GO" id="GO:0070181">
    <property type="term" value="F:small ribosomal subunit rRNA binding"/>
    <property type="evidence" value="ECO:0007669"/>
    <property type="project" value="TreeGrafter"/>
</dbReference>
<accession>A0A0N4U6S1</accession>
<dbReference type="AlphaFoldDB" id="A0A0N4U6S1"/>
<dbReference type="Proteomes" id="UP000038040">
    <property type="component" value="Unplaced"/>
</dbReference>
<dbReference type="Proteomes" id="UP000274756">
    <property type="component" value="Unassembled WGS sequence"/>
</dbReference>
<reference evidence="7" key="1">
    <citation type="submission" date="2017-02" db="UniProtKB">
        <authorList>
            <consortium name="WormBaseParasite"/>
        </authorList>
    </citation>
    <scope>IDENTIFICATION</scope>
</reference>
<dbReference type="GO" id="GO:0005763">
    <property type="term" value="C:mitochondrial small ribosomal subunit"/>
    <property type="evidence" value="ECO:0007669"/>
    <property type="project" value="TreeGrafter"/>
</dbReference>
<dbReference type="InterPro" id="IPR001648">
    <property type="entry name" value="Ribosomal_bS18"/>
</dbReference>
<dbReference type="OrthoDB" id="10066799at2759"/>
<dbReference type="Pfam" id="PF01084">
    <property type="entry name" value="Ribosomal_S18"/>
    <property type="match status" value="1"/>
</dbReference>
<evidence type="ECO:0000256" key="3">
    <source>
        <dbReference type="ARBA" id="ARBA00023274"/>
    </source>
</evidence>
<dbReference type="WBParaSite" id="DME_0000263801-mRNA-1">
    <property type="protein sequence ID" value="DME_0000263801-mRNA-1"/>
    <property type="gene ID" value="DME_0000263801"/>
</dbReference>
<evidence type="ECO:0000313" key="6">
    <source>
        <dbReference type="Proteomes" id="UP000274756"/>
    </source>
</evidence>